<sequence>MPSYIPYLLALGALSTSVAADNIYTYTQGGCSGPAFMFKDIDHNICAVTITANASGIADAIARGITTVHSAKLEVQETGKKRFIGWDEGPDSNADGPLQCGTIVKNVHVKKRETCIQGSLHGVSWTEPGDNRKRQASDVYTCTGSTEPNAVFCEGKHYDMDKATPEDKKRLKELALNGGAVPADLAKYEFVPNM</sequence>
<name>A0A364N563_STELY</name>
<comment type="caution">
    <text evidence="2">The sequence shown here is derived from an EMBL/GenBank/DDBJ whole genome shotgun (WGS) entry which is preliminary data.</text>
</comment>
<feature type="signal peptide" evidence="1">
    <location>
        <begin position="1"/>
        <end position="20"/>
    </location>
</feature>
<dbReference type="AlphaFoldDB" id="A0A364N563"/>
<protein>
    <submittedName>
        <fullName evidence="2">Uncharacterized protein</fullName>
    </submittedName>
</protein>
<evidence type="ECO:0000256" key="1">
    <source>
        <dbReference type="SAM" id="SignalP"/>
    </source>
</evidence>
<dbReference type="Proteomes" id="UP000249619">
    <property type="component" value="Unassembled WGS sequence"/>
</dbReference>
<keyword evidence="1" id="KW-0732">Signal</keyword>
<reference evidence="3" key="1">
    <citation type="submission" date="2018-05" db="EMBL/GenBank/DDBJ databases">
        <title>Draft genome sequence of Stemphylium lycopersici strain CIDEFI 213.</title>
        <authorList>
            <person name="Medina R."/>
            <person name="Franco M.E.E."/>
            <person name="Lucentini C.G."/>
            <person name="Saparrat M.C.N."/>
            <person name="Balatti P.A."/>
        </authorList>
    </citation>
    <scope>NUCLEOTIDE SEQUENCE [LARGE SCALE GENOMIC DNA]</scope>
    <source>
        <strain evidence="3">CIDEFI 213</strain>
    </source>
</reference>
<keyword evidence="3" id="KW-1185">Reference proteome</keyword>
<evidence type="ECO:0000313" key="3">
    <source>
        <dbReference type="Proteomes" id="UP000249619"/>
    </source>
</evidence>
<dbReference type="OrthoDB" id="3679793at2759"/>
<proteinExistence type="predicted"/>
<feature type="chain" id="PRO_5016951795" evidence="1">
    <location>
        <begin position="21"/>
        <end position="194"/>
    </location>
</feature>
<organism evidence="2 3">
    <name type="scientific">Stemphylium lycopersici</name>
    <name type="common">Tomato gray leaf spot disease fungus</name>
    <name type="synonym">Thyrospora lycopersici</name>
    <dbReference type="NCBI Taxonomy" id="183478"/>
    <lineage>
        <taxon>Eukaryota</taxon>
        <taxon>Fungi</taxon>
        <taxon>Dikarya</taxon>
        <taxon>Ascomycota</taxon>
        <taxon>Pezizomycotina</taxon>
        <taxon>Dothideomycetes</taxon>
        <taxon>Pleosporomycetidae</taxon>
        <taxon>Pleosporales</taxon>
        <taxon>Pleosporineae</taxon>
        <taxon>Pleosporaceae</taxon>
        <taxon>Stemphylium</taxon>
    </lineage>
</organism>
<accession>A0A364N563</accession>
<evidence type="ECO:0000313" key="2">
    <source>
        <dbReference type="EMBL" id="RAR12176.1"/>
    </source>
</evidence>
<gene>
    <name evidence="2" type="ORF">DDE83_004181</name>
</gene>
<dbReference type="EMBL" id="QGDH01000051">
    <property type="protein sequence ID" value="RAR12176.1"/>
    <property type="molecule type" value="Genomic_DNA"/>
</dbReference>